<dbReference type="Proteomes" id="UP000075809">
    <property type="component" value="Unassembled WGS sequence"/>
</dbReference>
<evidence type="ECO:0000256" key="1">
    <source>
        <dbReference type="SAM" id="MobiDB-lite"/>
    </source>
</evidence>
<feature type="non-terminal residue" evidence="2">
    <location>
        <position position="1"/>
    </location>
</feature>
<protein>
    <submittedName>
        <fullName evidence="2">Uncharacterized protein</fullName>
    </submittedName>
</protein>
<proteinExistence type="predicted"/>
<organism evidence="2 3">
    <name type="scientific">Mycetomoellerius zeteki</name>
    <dbReference type="NCBI Taxonomy" id="64791"/>
    <lineage>
        <taxon>Eukaryota</taxon>
        <taxon>Metazoa</taxon>
        <taxon>Ecdysozoa</taxon>
        <taxon>Arthropoda</taxon>
        <taxon>Hexapoda</taxon>
        <taxon>Insecta</taxon>
        <taxon>Pterygota</taxon>
        <taxon>Neoptera</taxon>
        <taxon>Endopterygota</taxon>
        <taxon>Hymenoptera</taxon>
        <taxon>Apocrita</taxon>
        <taxon>Aculeata</taxon>
        <taxon>Formicoidea</taxon>
        <taxon>Formicidae</taxon>
        <taxon>Myrmicinae</taxon>
        <taxon>Mycetomoellerius</taxon>
    </lineage>
</organism>
<keyword evidence="3" id="KW-1185">Reference proteome</keyword>
<evidence type="ECO:0000313" key="3">
    <source>
        <dbReference type="Proteomes" id="UP000075809"/>
    </source>
</evidence>
<gene>
    <name evidence="2" type="ORF">ALC60_13579</name>
</gene>
<accession>A0A151WI13</accession>
<sequence length="88" mass="10668">RRHESRKQRKQRADAREMLDEACSPAASFALITLWRPRHLSPEDNRRVGAERARVRSRRTNERREREELRHESKCEKERDEATDTDVW</sequence>
<feature type="compositionally biased region" description="Basic and acidic residues" evidence="1">
    <location>
        <begin position="40"/>
        <end position="82"/>
    </location>
</feature>
<dbReference type="AlphaFoldDB" id="A0A151WI13"/>
<feature type="region of interest" description="Disordered" evidence="1">
    <location>
        <begin position="40"/>
        <end position="88"/>
    </location>
</feature>
<dbReference type="EMBL" id="KQ983106">
    <property type="protein sequence ID" value="KYQ47458.1"/>
    <property type="molecule type" value="Genomic_DNA"/>
</dbReference>
<reference evidence="2 3" key="1">
    <citation type="submission" date="2015-09" db="EMBL/GenBank/DDBJ databases">
        <title>Trachymyrmex zeteki WGS genome.</title>
        <authorList>
            <person name="Nygaard S."/>
            <person name="Hu H."/>
            <person name="Boomsma J."/>
            <person name="Zhang G."/>
        </authorList>
    </citation>
    <scope>NUCLEOTIDE SEQUENCE [LARGE SCALE GENOMIC DNA]</scope>
    <source>
        <strain evidence="2">Tzet28-1</strain>
        <tissue evidence="2">Whole body</tissue>
    </source>
</reference>
<name>A0A151WI13_9HYME</name>
<evidence type="ECO:0000313" key="2">
    <source>
        <dbReference type="EMBL" id="KYQ47458.1"/>
    </source>
</evidence>